<dbReference type="PROSITE" id="PS50887">
    <property type="entry name" value="GGDEF"/>
    <property type="match status" value="1"/>
</dbReference>
<dbReference type="Pfam" id="PF08448">
    <property type="entry name" value="PAS_4"/>
    <property type="match status" value="1"/>
</dbReference>
<dbReference type="SMART" id="SM00267">
    <property type="entry name" value="GGDEF"/>
    <property type="match status" value="1"/>
</dbReference>
<dbReference type="InterPro" id="IPR035965">
    <property type="entry name" value="PAS-like_dom_sf"/>
</dbReference>
<dbReference type="NCBIfam" id="TIGR00229">
    <property type="entry name" value="sensory_box"/>
    <property type="match status" value="2"/>
</dbReference>
<dbReference type="InterPro" id="IPR000700">
    <property type="entry name" value="PAS-assoc_C"/>
</dbReference>
<dbReference type="SUPFAM" id="SSF55073">
    <property type="entry name" value="Nucleotide cyclase"/>
    <property type="match status" value="1"/>
</dbReference>
<name>A0AA95NK22_9BURK</name>
<evidence type="ECO:0000259" key="6">
    <source>
        <dbReference type="PROSITE" id="PS50887"/>
    </source>
</evidence>
<evidence type="ECO:0000256" key="2">
    <source>
        <dbReference type="SAM" id="Phobius"/>
    </source>
</evidence>
<evidence type="ECO:0000256" key="1">
    <source>
        <dbReference type="ARBA" id="ARBA00051114"/>
    </source>
</evidence>
<protein>
    <submittedName>
        <fullName evidence="7">EAL domain-containing protein</fullName>
    </submittedName>
</protein>
<feature type="transmembrane region" description="Helical" evidence="2">
    <location>
        <begin position="118"/>
        <end position="139"/>
    </location>
</feature>
<dbReference type="Pfam" id="PF00990">
    <property type="entry name" value="GGDEF"/>
    <property type="match status" value="1"/>
</dbReference>
<dbReference type="AlphaFoldDB" id="A0AA95NK22"/>
<dbReference type="SMART" id="SM00091">
    <property type="entry name" value="PAS"/>
    <property type="match status" value="2"/>
</dbReference>
<dbReference type="Pfam" id="PF17159">
    <property type="entry name" value="MASE3"/>
    <property type="match status" value="1"/>
</dbReference>
<dbReference type="Pfam" id="PF00563">
    <property type="entry name" value="EAL"/>
    <property type="match status" value="1"/>
</dbReference>
<feature type="transmembrane region" description="Helical" evidence="2">
    <location>
        <begin position="187"/>
        <end position="204"/>
    </location>
</feature>
<keyword evidence="2" id="KW-0812">Transmembrane</keyword>
<accession>A0AA95NK22</accession>
<dbReference type="PROSITE" id="PS50113">
    <property type="entry name" value="PAC"/>
    <property type="match status" value="2"/>
</dbReference>
<dbReference type="InterPro" id="IPR029787">
    <property type="entry name" value="Nucleotide_cyclase"/>
</dbReference>
<evidence type="ECO:0000313" key="8">
    <source>
        <dbReference type="Proteomes" id="UP001177769"/>
    </source>
</evidence>
<dbReference type="SMART" id="SM00086">
    <property type="entry name" value="PAC"/>
    <property type="match status" value="2"/>
</dbReference>
<dbReference type="SUPFAM" id="SSF55785">
    <property type="entry name" value="PYP-like sensor domain (PAS domain)"/>
    <property type="match status" value="2"/>
</dbReference>
<dbReference type="InterPro" id="IPR000160">
    <property type="entry name" value="GGDEF_dom"/>
</dbReference>
<sequence>MRNTGNIDDPAQDRRALFYCAGAAVVMAVVSQLPRVALGEAGSPQMVTLHLLLELFAVIVSVMVVLVAWHSLEHSPFSASHKLLIFGFSAVAGLDLIHALAYEGMPTLLTENSTSKAIFFWLSGRLIELATVALVAARIPLRGYRLTWLALGTLLAAVLGYLGSYHLELFPATFVRGEGVTPFKATVEYLLCLGNLAAAAWLLWTHHCQPERRTLLLGVACWMMGLGEFSLASYQAASDLSNLLGHVYKVMAYGFIYRATFLTSLREPYQRLELSQQELRRSRNELQTLMDNLPLAIARMDLKLRYRYANTTHLRYLNKPAGQVLGRHVDEILTPSVRNLVRPKLQQALQGQSVEFDYRVDAGNNGHDERYRLARLVPEYDPEGQIEGVLAIVMDTTERERTQLQLMDSLREVAELKAALDAHAIVAITDARGVITQVNDKFCSISKYSRQELIGETHRIINSGHHPRTFFEGLWHTIASGQVWNGEICNRAKDGSLYWVYTTIVPFMGTSGKPVQYIAIRADITERKNAEQEAQRMALHDALTGLPNRRLMGDRLKHAIQSVARSRHHGALLLLDLDNFKEVNDTLGHAVGDELLRQVGERLCHTVRKSDTVARLGGDEFVVILDDLGADLEIATSRCGDLGEKVREALAQPHLLNGQKVSAPPSIGIVLFRSLDDQPDELLKQADMALYKAKSDGRNCLRFFDPSLQADITARASLLRDLRLALERDELLLHYQPVVDGAQRILGVEALIRWQHPQRGMVPPAAFIPLAEQTNLVLPIGQWVLEQACQQIHEWADHPLRRGWTVAVNVSARQFHEAEFVGKVLRALRESGADATRLRLELTESMLHDDLDGTVAKMNTLRGLGVQFSLDDFGTGYSSLSYLKKLPLDQIKIDKSFVRDVLLNRNDAAIARTILSLANNLGLGVVAEGVETEAQLGFLMSQGCQAFQGYLFRRPGPVEQLPDLLQPLEQS</sequence>
<feature type="domain" description="PAS" evidence="3">
    <location>
        <begin position="282"/>
        <end position="352"/>
    </location>
</feature>
<dbReference type="NCBIfam" id="TIGR00254">
    <property type="entry name" value="GGDEF"/>
    <property type="match status" value="1"/>
</dbReference>
<feature type="transmembrane region" description="Helical" evidence="2">
    <location>
        <begin position="146"/>
        <end position="167"/>
    </location>
</feature>
<feature type="domain" description="EAL" evidence="5">
    <location>
        <begin position="715"/>
        <end position="969"/>
    </location>
</feature>
<dbReference type="InterPro" id="IPR033425">
    <property type="entry name" value="MASE3"/>
</dbReference>
<keyword evidence="8" id="KW-1185">Reference proteome</keyword>
<feature type="domain" description="GGDEF" evidence="6">
    <location>
        <begin position="568"/>
        <end position="706"/>
    </location>
</feature>
<evidence type="ECO:0000259" key="5">
    <source>
        <dbReference type="PROSITE" id="PS50883"/>
    </source>
</evidence>
<keyword evidence="2" id="KW-1133">Transmembrane helix</keyword>
<evidence type="ECO:0000259" key="4">
    <source>
        <dbReference type="PROSITE" id="PS50113"/>
    </source>
</evidence>
<feature type="transmembrane region" description="Helical" evidence="2">
    <location>
        <begin position="16"/>
        <end position="37"/>
    </location>
</feature>
<feature type="domain" description="PAC" evidence="4">
    <location>
        <begin position="354"/>
        <end position="408"/>
    </location>
</feature>
<dbReference type="FunFam" id="3.30.70.270:FF:000001">
    <property type="entry name" value="Diguanylate cyclase domain protein"/>
    <property type="match status" value="1"/>
</dbReference>
<dbReference type="Gene3D" id="3.30.70.270">
    <property type="match status" value="1"/>
</dbReference>
<dbReference type="KEGG" id="pais:PFX98_10015"/>
<dbReference type="InterPro" id="IPR043128">
    <property type="entry name" value="Rev_trsase/Diguanyl_cyclase"/>
</dbReference>
<comment type="catalytic activity">
    <reaction evidence="1">
        <text>3',3'-c-di-GMP + H2O = 5'-phosphoguanylyl(3'-&gt;5')guanosine + H(+)</text>
        <dbReference type="Rhea" id="RHEA:24902"/>
        <dbReference type="ChEBI" id="CHEBI:15377"/>
        <dbReference type="ChEBI" id="CHEBI:15378"/>
        <dbReference type="ChEBI" id="CHEBI:58754"/>
        <dbReference type="ChEBI" id="CHEBI:58805"/>
        <dbReference type="EC" id="3.1.4.52"/>
    </reaction>
    <physiologicalReaction direction="left-to-right" evidence="1">
        <dbReference type="Rhea" id="RHEA:24903"/>
    </physiologicalReaction>
</comment>
<dbReference type="InterPro" id="IPR001633">
    <property type="entry name" value="EAL_dom"/>
</dbReference>
<gene>
    <name evidence="7" type="ORF">PFX98_10015</name>
</gene>
<dbReference type="InterPro" id="IPR013656">
    <property type="entry name" value="PAS_4"/>
</dbReference>
<proteinExistence type="predicted"/>
<dbReference type="Proteomes" id="UP001177769">
    <property type="component" value="Chromosome"/>
</dbReference>
<dbReference type="PANTHER" id="PTHR44757:SF2">
    <property type="entry name" value="BIOFILM ARCHITECTURE MAINTENANCE PROTEIN MBAA"/>
    <property type="match status" value="1"/>
</dbReference>
<reference evidence="7" key="1">
    <citation type="submission" date="2023-01" db="EMBL/GenBank/DDBJ databases">
        <title>Whole genome sequence of Paucibacter sp. S2-9 isolated from pond sediment.</title>
        <authorList>
            <person name="Jung J.Y."/>
        </authorList>
    </citation>
    <scope>NUCLEOTIDE SEQUENCE</scope>
    <source>
        <strain evidence="7">S2-9</strain>
    </source>
</reference>
<feature type="domain" description="PAC" evidence="4">
    <location>
        <begin position="484"/>
        <end position="536"/>
    </location>
</feature>
<dbReference type="InterPro" id="IPR000014">
    <property type="entry name" value="PAS"/>
</dbReference>
<feature type="transmembrane region" description="Helical" evidence="2">
    <location>
        <begin position="216"/>
        <end position="234"/>
    </location>
</feature>
<dbReference type="Pfam" id="PF13426">
    <property type="entry name" value="PAS_9"/>
    <property type="match status" value="1"/>
</dbReference>
<dbReference type="SMART" id="SM00052">
    <property type="entry name" value="EAL"/>
    <property type="match status" value="1"/>
</dbReference>
<dbReference type="CDD" id="cd01949">
    <property type="entry name" value="GGDEF"/>
    <property type="match status" value="1"/>
</dbReference>
<dbReference type="GO" id="GO:0071732">
    <property type="term" value="P:cellular response to nitric oxide"/>
    <property type="evidence" value="ECO:0007669"/>
    <property type="project" value="UniProtKB-ARBA"/>
</dbReference>
<feature type="transmembrane region" description="Helical" evidence="2">
    <location>
        <begin position="83"/>
        <end position="102"/>
    </location>
</feature>
<dbReference type="RefSeq" id="WP_285235058.1">
    <property type="nucleotide sequence ID" value="NZ_CP116346.1"/>
</dbReference>
<dbReference type="FunFam" id="3.20.20.450:FF:000001">
    <property type="entry name" value="Cyclic di-GMP phosphodiesterase yahA"/>
    <property type="match status" value="1"/>
</dbReference>
<dbReference type="EMBL" id="CP116346">
    <property type="protein sequence ID" value="WIT13938.1"/>
    <property type="molecule type" value="Genomic_DNA"/>
</dbReference>
<dbReference type="PROSITE" id="PS50883">
    <property type="entry name" value="EAL"/>
    <property type="match status" value="1"/>
</dbReference>
<evidence type="ECO:0000259" key="3">
    <source>
        <dbReference type="PROSITE" id="PS50112"/>
    </source>
</evidence>
<dbReference type="InterPro" id="IPR052155">
    <property type="entry name" value="Biofilm_reg_signaling"/>
</dbReference>
<dbReference type="PANTHER" id="PTHR44757">
    <property type="entry name" value="DIGUANYLATE CYCLASE DGCP"/>
    <property type="match status" value="1"/>
</dbReference>
<dbReference type="CDD" id="cd00130">
    <property type="entry name" value="PAS"/>
    <property type="match status" value="2"/>
</dbReference>
<dbReference type="CDD" id="cd01948">
    <property type="entry name" value="EAL"/>
    <property type="match status" value="1"/>
</dbReference>
<dbReference type="SUPFAM" id="SSF141868">
    <property type="entry name" value="EAL domain-like"/>
    <property type="match status" value="1"/>
</dbReference>
<feature type="transmembrane region" description="Helical" evidence="2">
    <location>
        <begin position="49"/>
        <end position="71"/>
    </location>
</feature>
<dbReference type="InterPro" id="IPR035919">
    <property type="entry name" value="EAL_sf"/>
</dbReference>
<keyword evidence="2" id="KW-0472">Membrane</keyword>
<feature type="domain" description="PAS" evidence="3">
    <location>
        <begin position="412"/>
        <end position="467"/>
    </location>
</feature>
<dbReference type="Gene3D" id="3.30.450.20">
    <property type="entry name" value="PAS domain"/>
    <property type="match status" value="2"/>
</dbReference>
<dbReference type="Gene3D" id="3.20.20.450">
    <property type="entry name" value="EAL domain"/>
    <property type="match status" value="1"/>
</dbReference>
<evidence type="ECO:0000313" key="7">
    <source>
        <dbReference type="EMBL" id="WIT13938.1"/>
    </source>
</evidence>
<dbReference type="InterPro" id="IPR001610">
    <property type="entry name" value="PAC"/>
</dbReference>
<dbReference type="GO" id="GO:0071111">
    <property type="term" value="F:cyclic-guanylate-specific phosphodiesterase activity"/>
    <property type="evidence" value="ECO:0007669"/>
    <property type="project" value="UniProtKB-EC"/>
</dbReference>
<organism evidence="7 8">
    <name type="scientific">Paucibacter sediminis</name>
    <dbReference type="NCBI Taxonomy" id="3019553"/>
    <lineage>
        <taxon>Bacteria</taxon>
        <taxon>Pseudomonadati</taxon>
        <taxon>Pseudomonadota</taxon>
        <taxon>Betaproteobacteria</taxon>
        <taxon>Burkholderiales</taxon>
        <taxon>Sphaerotilaceae</taxon>
        <taxon>Roseateles</taxon>
    </lineage>
</organism>
<dbReference type="PROSITE" id="PS50112">
    <property type="entry name" value="PAS"/>
    <property type="match status" value="2"/>
</dbReference>